<dbReference type="PANTHER" id="PTHR43205">
    <property type="entry name" value="PROSTAGLANDIN REDUCTASE"/>
    <property type="match status" value="1"/>
</dbReference>
<dbReference type="FunFam" id="3.40.50.720:FF:000121">
    <property type="entry name" value="Prostaglandin reductase 2"/>
    <property type="match status" value="1"/>
</dbReference>
<dbReference type="CDD" id="cd05288">
    <property type="entry name" value="PGDH"/>
    <property type="match status" value="1"/>
</dbReference>
<dbReference type="PANTHER" id="PTHR43205:SF42">
    <property type="entry name" value="ALCOHOL DEHYDROGENASE, ZINC-CONTAINING (AFU_ORTHOLOGUE AFUA_7G04530)"/>
    <property type="match status" value="1"/>
</dbReference>
<dbReference type="InterPro" id="IPR011032">
    <property type="entry name" value="GroES-like_sf"/>
</dbReference>
<evidence type="ECO:0000313" key="5">
    <source>
        <dbReference type="Proteomes" id="UP000576821"/>
    </source>
</evidence>
<evidence type="ECO:0000313" key="4">
    <source>
        <dbReference type="EMBL" id="NIJ17779.1"/>
    </source>
</evidence>
<keyword evidence="5" id="KW-1185">Reference proteome</keyword>
<comment type="caution">
    <text evidence="4">The sequence shown here is derived from an EMBL/GenBank/DDBJ whole genome shotgun (WGS) entry which is preliminary data.</text>
</comment>
<dbReference type="InterPro" id="IPR045010">
    <property type="entry name" value="MDR_fam"/>
</dbReference>
<evidence type="ECO:0000256" key="1">
    <source>
        <dbReference type="ARBA" id="ARBA00023002"/>
    </source>
</evidence>
<dbReference type="Pfam" id="PF16884">
    <property type="entry name" value="ADH_N_2"/>
    <property type="match status" value="1"/>
</dbReference>
<proteinExistence type="predicted"/>
<dbReference type="InterPro" id="IPR041694">
    <property type="entry name" value="ADH_N_2"/>
</dbReference>
<evidence type="ECO:0000259" key="3">
    <source>
        <dbReference type="Pfam" id="PF16884"/>
    </source>
</evidence>
<gene>
    <name evidence="4" type="ORF">FHS54_002779</name>
</gene>
<dbReference type="Gene3D" id="3.40.50.720">
    <property type="entry name" value="NAD(P)-binding Rossmann-like Domain"/>
    <property type="match status" value="1"/>
</dbReference>
<evidence type="ECO:0008006" key="6">
    <source>
        <dbReference type="Google" id="ProtNLM"/>
    </source>
</evidence>
<dbReference type="SUPFAM" id="SSF50129">
    <property type="entry name" value="GroES-like"/>
    <property type="match status" value="1"/>
</dbReference>
<reference evidence="4 5" key="1">
    <citation type="submission" date="2020-03" db="EMBL/GenBank/DDBJ databases">
        <title>Genomic Encyclopedia of Type Strains, Phase IV (KMG-IV): sequencing the most valuable type-strain genomes for metagenomic binning, comparative biology and taxonomic classification.</title>
        <authorList>
            <person name="Goeker M."/>
        </authorList>
    </citation>
    <scope>NUCLEOTIDE SEQUENCE [LARGE SCALE GENOMIC DNA]</scope>
    <source>
        <strain evidence="4 5">DSM 21299</strain>
    </source>
</reference>
<dbReference type="Proteomes" id="UP000576821">
    <property type="component" value="Unassembled WGS sequence"/>
</dbReference>
<name>A0A846M7E5_9SPHN</name>
<accession>A0A846M7E5</accession>
<dbReference type="SUPFAM" id="SSF51735">
    <property type="entry name" value="NAD(P)-binding Rossmann-fold domains"/>
    <property type="match status" value="1"/>
</dbReference>
<dbReference type="AlphaFoldDB" id="A0A846M7E5"/>
<dbReference type="InterPro" id="IPR013149">
    <property type="entry name" value="ADH-like_C"/>
</dbReference>
<dbReference type="Gene3D" id="3.90.180.10">
    <property type="entry name" value="Medium-chain alcohol dehydrogenases, catalytic domain"/>
    <property type="match status" value="1"/>
</dbReference>
<evidence type="ECO:0000259" key="2">
    <source>
        <dbReference type="Pfam" id="PF00107"/>
    </source>
</evidence>
<sequence>MQGFIPPFKTDPINRQVILSRRPMGSPVAADFARRDAQVPSPGEGMFLVRNLYLAADPVQRGWAANPALTPLGEPMRALSVGVVLDSRDSGIRPGDIVYGFLGWQDYKVATRADLLSHIEKPLAPLSAYAGVLGMPGVTAWLALGDIAPPYDGAGMLVSTAAGTVGSVVGQIAHRAGAYVVGLTGNDDKVKLCLADYGYDAAYNYKSVDLASVLAEARPEGFDIYFDNTGGPILDTAIRAMARHGRIVHCGTAATPSWSPPPTGLRNEREILMRALTCGGFVIFDHVARFPEAIERLTDMVLAGELKFHDHVEAGIDRISGSLEALFADSNAPKTLVYIGED</sequence>
<organism evidence="4 5">
    <name type="scientific">Sphingobium vermicomposti</name>
    <dbReference type="NCBI Taxonomy" id="529005"/>
    <lineage>
        <taxon>Bacteria</taxon>
        <taxon>Pseudomonadati</taxon>
        <taxon>Pseudomonadota</taxon>
        <taxon>Alphaproteobacteria</taxon>
        <taxon>Sphingomonadales</taxon>
        <taxon>Sphingomonadaceae</taxon>
        <taxon>Sphingobium</taxon>
    </lineage>
</organism>
<dbReference type="Pfam" id="PF00107">
    <property type="entry name" value="ADH_zinc_N"/>
    <property type="match status" value="1"/>
</dbReference>
<protein>
    <recommendedName>
        <fullName evidence="6">NADP-dependent oxidoreductase</fullName>
    </recommendedName>
</protein>
<dbReference type="GO" id="GO:0016628">
    <property type="term" value="F:oxidoreductase activity, acting on the CH-CH group of donors, NAD or NADP as acceptor"/>
    <property type="evidence" value="ECO:0007669"/>
    <property type="project" value="InterPro"/>
</dbReference>
<dbReference type="InterPro" id="IPR036291">
    <property type="entry name" value="NAD(P)-bd_dom_sf"/>
</dbReference>
<feature type="domain" description="Alcohol dehydrogenase-like C-terminal" evidence="2">
    <location>
        <begin position="165"/>
        <end position="297"/>
    </location>
</feature>
<feature type="domain" description="Oxidoreductase N-terminal" evidence="3">
    <location>
        <begin position="15"/>
        <end position="115"/>
    </location>
</feature>
<dbReference type="EMBL" id="JAASQR010000004">
    <property type="protein sequence ID" value="NIJ17779.1"/>
    <property type="molecule type" value="Genomic_DNA"/>
</dbReference>
<dbReference type="RefSeq" id="WP_167304563.1">
    <property type="nucleotide sequence ID" value="NZ_JAASQR010000004.1"/>
</dbReference>
<keyword evidence="1" id="KW-0560">Oxidoreductase</keyword>